<evidence type="ECO:0008006" key="4">
    <source>
        <dbReference type="Google" id="ProtNLM"/>
    </source>
</evidence>
<protein>
    <recommendedName>
        <fullName evidence="4">Zinc-ribbon domain-containing protein</fullName>
    </recommendedName>
</protein>
<dbReference type="AlphaFoldDB" id="A0A644TP11"/>
<proteinExistence type="predicted"/>
<evidence type="ECO:0000313" key="3">
    <source>
        <dbReference type="EMBL" id="MPL68716.1"/>
    </source>
</evidence>
<sequence>MADLIPCPSCKKKISVEAQACPKCGQPITDEARAAGRKKMKEEKRAGRVGCLFFIIGAIAIAAWLGKTDTADKAQPTPAPVSQPAPTPQPATQEAAPKAEVSFGITPQQFVDNYNAAAKKVDTKQRAKITKKSAESVQLAMSKFYGALLTLDKNGKVTSVMGIGAGDGTMHSGTEIMLGFMFSIAGVRPDWPPSNRGEVIKALMDKDGKIPKHSSTTKDGVKFSISMTESVGIIFTAEPEK</sequence>
<feature type="transmembrane region" description="Helical" evidence="2">
    <location>
        <begin position="46"/>
        <end position="66"/>
    </location>
</feature>
<reference evidence="3" key="1">
    <citation type="submission" date="2019-08" db="EMBL/GenBank/DDBJ databases">
        <authorList>
            <person name="Kucharzyk K."/>
            <person name="Murdoch R.W."/>
            <person name="Higgins S."/>
            <person name="Loffler F."/>
        </authorList>
    </citation>
    <scope>NUCLEOTIDE SEQUENCE</scope>
</reference>
<evidence type="ECO:0000256" key="2">
    <source>
        <dbReference type="SAM" id="Phobius"/>
    </source>
</evidence>
<evidence type="ECO:0000256" key="1">
    <source>
        <dbReference type="SAM" id="MobiDB-lite"/>
    </source>
</evidence>
<feature type="region of interest" description="Disordered" evidence="1">
    <location>
        <begin position="71"/>
        <end position="98"/>
    </location>
</feature>
<keyword evidence="2" id="KW-0812">Transmembrane</keyword>
<keyword evidence="2" id="KW-1133">Transmembrane helix</keyword>
<feature type="compositionally biased region" description="Pro residues" evidence="1">
    <location>
        <begin position="77"/>
        <end position="89"/>
    </location>
</feature>
<organism evidence="3">
    <name type="scientific">bioreactor metagenome</name>
    <dbReference type="NCBI Taxonomy" id="1076179"/>
    <lineage>
        <taxon>unclassified sequences</taxon>
        <taxon>metagenomes</taxon>
        <taxon>ecological metagenomes</taxon>
    </lineage>
</organism>
<name>A0A644TP11_9ZZZZ</name>
<keyword evidence="2" id="KW-0472">Membrane</keyword>
<gene>
    <name evidence="3" type="ORF">SDC9_14444</name>
</gene>
<dbReference type="EMBL" id="VSSQ01000043">
    <property type="protein sequence ID" value="MPL68716.1"/>
    <property type="molecule type" value="Genomic_DNA"/>
</dbReference>
<accession>A0A644TP11</accession>
<comment type="caution">
    <text evidence="3">The sequence shown here is derived from an EMBL/GenBank/DDBJ whole genome shotgun (WGS) entry which is preliminary data.</text>
</comment>